<sequence length="236" mass="26428">MIINKSVNVARSLNPSQSATFGFTGVHSNTRRPGIKEVWSSRPQIVDIPTNGALNRSSSAKSDNSQRTDSEQDSVNLERPNAKEDRPGEAEKPGLVREMLLAIKDNGTDSANAGPGKRERLKELDKSNELGPRNEGPQDSMSFRDSLNEVEKLLFDYLNRRTAEDIDSESWRSRSRLARQKQMSGNGTHDIQASGHAVKHQLEVEEKNTLPLSDAEWDYQQMKLSTISRIEKLLSQ</sequence>
<evidence type="ECO:0000256" key="1">
    <source>
        <dbReference type="SAM" id="MobiDB-lite"/>
    </source>
</evidence>
<organism evidence="2 3">
    <name type="scientific">Protopolystoma xenopodis</name>
    <dbReference type="NCBI Taxonomy" id="117903"/>
    <lineage>
        <taxon>Eukaryota</taxon>
        <taxon>Metazoa</taxon>
        <taxon>Spiralia</taxon>
        <taxon>Lophotrochozoa</taxon>
        <taxon>Platyhelminthes</taxon>
        <taxon>Monogenea</taxon>
        <taxon>Polyopisthocotylea</taxon>
        <taxon>Polystomatidea</taxon>
        <taxon>Polystomatidae</taxon>
        <taxon>Protopolystoma</taxon>
    </lineage>
</organism>
<comment type="caution">
    <text evidence="2">The sequence shown here is derived from an EMBL/GenBank/DDBJ whole genome shotgun (WGS) entry which is preliminary data.</text>
</comment>
<accession>A0A3S5AT64</accession>
<feature type="compositionally biased region" description="Basic and acidic residues" evidence="1">
    <location>
        <begin position="116"/>
        <end position="128"/>
    </location>
</feature>
<reference evidence="2" key="1">
    <citation type="submission" date="2018-11" db="EMBL/GenBank/DDBJ databases">
        <authorList>
            <consortium name="Pathogen Informatics"/>
        </authorList>
    </citation>
    <scope>NUCLEOTIDE SEQUENCE</scope>
</reference>
<feature type="region of interest" description="Disordered" evidence="1">
    <location>
        <begin position="177"/>
        <end position="200"/>
    </location>
</feature>
<evidence type="ECO:0000313" key="2">
    <source>
        <dbReference type="EMBL" id="VEL31439.1"/>
    </source>
</evidence>
<feature type="non-terminal residue" evidence="2">
    <location>
        <position position="236"/>
    </location>
</feature>
<keyword evidence="3" id="KW-1185">Reference proteome</keyword>
<feature type="region of interest" description="Disordered" evidence="1">
    <location>
        <begin position="40"/>
        <end position="142"/>
    </location>
</feature>
<dbReference type="AlphaFoldDB" id="A0A3S5AT64"/>
<dbReference type="EMBL" id="CAAALY010122379">
    <property type="protein sequence ID" value="VEL31439.1"/>
    <property type="molecule type" value="Genomic_DNA"/>
</dbReference>
<name>A0A3S5AT64_9PLAT</name>
<feature type="compositionally biased region" description="Polar residues" evidence="1">
    <location>
        <begin position="181"/>
        <end position="191"/>
    </location>
</feature>
<feature type="compositionally biased region" description="Basic and acidic residues" evidence="1">
    <location>
        <begin position="80"/>
        <end position="95"/>
    </location>
</feature>
<proteinExistence type="predicted"/>
<dbReference type="Proteomes" id="UP000784294">
    <property type="component" value="Unassembled WGS sequence"/>
</dbReference>
<protein>
    <submittedName>
        <fullName evidence="2">Uncharacterized protein</fullName>
    </submittedName>
</protein>
<gene>
    <name evidence="2" type="ORF">PXEA_LOCUS24879</name>
</gene>
<feature type="compositionally biased region" description="Polar residues" evidence="1">
    <location>
        <begin position="52"/>
        <end position="63"/>
    </location>
</feature>
<evidence type="ECO:0000313" key="3">
    <source>
        <dbReference type="Proteomes" id="UP000784294"/>
    </source>
</evidence>